<evidence type="ECO:0000256" key="1">
    <source>
        <dbReference type="SAM" id="Coils"/>
    </source>
</evidence>
<keyword evidence="1" id="KW-0175">Coiled coil</keyword>
<organism evidence="2">
    <name type="scientific">marine metagenome</name>
    <dbReference type="NCBI Taxonomy" id="408172"/>
    <lineage>
        <taxon>unclassified sequences</taxon>
        <taxon>metagenomes</taxon>
        <taxon>ecological metagenomes</taxon>
    </lineage>
</organism>
<protein>
    <submittedName>
        <fullName evidence="2">Uncharacterized protein</fullName>
    </submittedName>
</protein>
<sequence length="265" mass="30723">LNARKEEATRLTIELEDIISSAKKEIDRLIDENKKMQKLIESSEKTEERAEQLNIELTKTNENLLEAQAKIQVLSIQKDTLENKLQDAKIEIENMLKQAVTSIDSQKQVDETRWYHNFGLNINNNNLINHDTTGSFMVTPTINIDVRYHLPWKPVILNKEMDWDIILEYSPSFTYENSSPLLAGTIQNQFSLIWKLNLNLKLGIVNLSKFDEDNYISFSSEIGYKLPFKYKFISSSYFLSPHIMKSLDGSKSMTYFNTGLRITLD</sequence>
<proteinExistence type="predicted"/>
<dbReference type="EMBL" id="UINC01139249">
    <property type="protein sequence ID" value="SVD25679.1"/>
    <property type="molecule type" value="Genomic_DNA"/>
</dbReference>
<accession>A0A382TUE8</accession>
<reference evidence="2" key="1">
    <citation type="submission" date="2018-05" db="EMBL/GenBank/DDBJ databases">
        <authorList>
            <person name="Lanie J.A."/>
            <person name="Ng W.-L."/>
            <person name="Kazmierczak K.M."/>
            <person name="Andrzejewski T.M."/>
            <person name="Davidsen T.M."/>
            <person name="Wayne K.J."/>
            <person name="Tettelin H."/>
            <person name="Glass J.I."/>
            <person name="Rusch D."/>
            <person name="Podicherti R."/>
            <person name="Tsui H.-C.T."/>
            <person name="Winkler M.E."/>
        </authorList>
    </citation>
    <scope>NUCLEOTIDE SEQUENCE</scope>
</reference>
<name>A0A382TUE8_9ZZZZ</name>
<feature type="coiled-coil region" evidence="1">
    <location>
        <begin position="12"/>
        <end position="98"/>
    </location>
</feature>
<feature type="non-terminal residue" evidence="2">
    <location>
        <position position="1"/>
    </location>
</feature>
<dbReference type="AlphaFoldDB" id="A0A382TUE8"/>
<evidence type="ECO:0000313" key="2">
    <source>
        <dbReference type="EMBL" id="SVD25679.1"/>
    </source>
</evidence>
<gene>
    <name evidence="2" type="ORF">METZ01_LOCUS378533</name>
</gene>